<gene>
    <name evidence="1" type="ORF">CWC05_20115</name>
</gene>
<comment type="caution">
    <text evidence="1">The sequence shown here is derived from an EMBL/GenBank/DDBJ whole genome shotgun (WGS) entry which is preliminary data.</text>
</comment>
<dbReference type="Proteomes" id="UP000305874">
    <property type="component" value="Unassembled WGS sequence"/>
</dbReference>
<dbReference type="EMBL" id="PNCG01000289">
    <property type="protein sequence ID" value="TMP78325.1"/>
    <property type="molecule type" value="Genomic_DNA"/>
</dbReference>
<evidence type="ECO:0000313" key="1">
    <source>
        <dbReference type="EMBL" id="TMP78325.1"/>
    </source>
</evidence>
<reference evidence="1 2" key="1">
    <citation type="submission" date="2017-12" db="EMBL/GenBank/DDBJ databases">
        <authorList>
            <person name="Paulsen S."/>
            <person name="Gram L.K."/>
        </authorList>
    </citation>
    <scope>NUCLEOTIDE SEQUENCE [LARGE SCALE GENOMIC DNA]</scope>
    <source>
        <strain evidence="1 2">S2897</strain>
    </source>
</reference>
<feature type="non-terminal residue" evidence="1">
    <location>
        <position position="90"/>
    </location>
</feature>
<sequence length="90" mass="10404">MPLVDLLMQYKESFSDEITHLPATELVTLIQVAYHLYTISRRPLNYKVVNAESIDCWWSSDTSTESIANYYCGLDQSLPETKLEYDHQGI</sequence>
<name>A0A5S3YQ08_9GAMM</name>
<reference evidence="2" key="2">
    <citation type="submission" date="2019-06" db="EMBL/GenBank/DDBJ databases">
        <title>Co-occurence of chitin degradation, pigmentation and bioactivity in marine Pseudoalteromonas.</title>
        <authorList>
            <person name="Sonnenschein E.C."/>
            <person name="Bech P.K."/>
        </authorList>
    </citation>
    <scope>NUCLEOTIDE SEQUENCE [LARGE SCALE GENOMIC DNA]</scope>
    <source>
        <strain evidence="2">S2897</strain>
    </source>
</reference>
<protein>
    <submittedName>
        <fullName evidence="1">Uncharacterized protein</fullName>
    </submittedName>
</protein>
<evidence type="ECO:0000313" key="2">
    <source>
        <dbReference type="Proteomes" id="UP000305874"/>
    </source>
</evidence>
<proteinExistence type="predicted"/>
<accession>A0A5S3YQ08</accession>
<dbReference type="AlphaFoldDB" id="A0A5S3YQ08"/>
<organism evidence="1 2">
    <name type="scientific">Pseudoalteromonas ruthenica</name>
    <dbReference type="NCBI Taxonomy" id="151081"/>
    <lineage>
        <taxon>Bacteria</taxon>
        <taxon>Pseudomonadati</taxon>
        <taxon>Pseudomonadota</taxon>
        <taxon>Gammaproteobacteria</taxon>
        <taxon>Alteromonadales</taxon>
        <taxon>Pseudoalteromonadaceae</taxon>
        <taxon>Pseudoalteromonas</taxon>
    </lineage>
</organism>